<accession>A0A562BT39</accession>
<dbReference type="PANTHER" id="PTHR33620">
    <property type="entry name" value="UREASE ACCESSORY PROTEIN F"/>
    <property type="match status" value="1"/>
</dbReference>
<sequence length="240" mass="24279">MAEAQVAGLAARAGPLLALMQLSDSALPIGRHAHAMGLERLFRDGRVTTPASLRQMIVAALRHGAARADGAATAMAHDAVQARDVLALKAVDARLDLLKLTAPAQAASRRCGSRLAALAPLLGSHATLAEYAAEVGARRTPGHLAVVSGALAAAAGIGREDAVLAEMRGVATMILSAAVRLDVVPAAASQAMLAALAPDIIAATDIALGTGPDDMECSAAAGLEIAAMRHARDDGRLFAT</sequence>
<organism evidence="4 5">
    <name type="scientific">Cupriavidus gilardii J11</name>
    <dbReference type="NCBI Taxonomy" id="936133"/>
    <lineage>
        <taxon>Bacteria</taxon>
        <taxon>Pseudomonadati</taxon>
        <taxon>Pseudomonadota</taxon>
        <taxon>Betaproteobacteria</taxon>
        <taxon>Burkholderiales</taxon>
        <taxon>Burkholderiaceae</taxon>
        <taxon>Cupriavidus</taxon>
    </lineage>
</organism>
<keyword evidence="1 3" id="KW-0996">Nickel insertion</keyword>
<gene>
    <name evidence="3" type="primary">ureF</name>
    <name evidence="4" type="ORF">L602_001300000710</name>
</gene>
<comment type="function">
    <text evidence="3">Required for maturation of urease via the functional incorporation of the urease nickel metallocenter.</text>
</comment>
<dbReference type="GO" id="GO:0005737">
    <property type="term" value="C:cytoplasm"/>
    <property type="evidence" value="ECO:0007669"/>
    <property type="project" value="UniProtKB-SubCell"/>
</dbReference>
<reference evidence="4 5" key="1">
    <citation type="submission" date="2019-07" db="EMBL/GenBank/DDBJ databases">
        <title>Genome sequencing of lignin-degrading bacterial isolates.</title>
        <authorList>
            <person name="Gladden J."/>
        </authorList>
    </citation>
    <scope>NUCLEOTIDE SEQUENCE [LARGE SCALE GENOMIC DNA]</scope>
    <source>
        <strain evidence="4 5">J11</strain>
    </source>
</reference>
<name>A0A562BT39_9BURK</name>
<keyword evidence="5" id="KW-1185">Reference proteome</keyword>
<dbReference type="GO" id="GO:0016151">
    <property type="term" value="F:nickel cation binding"/>
    <property type="evidence" value="ECO:0007669"/>
    <property type="project" value="UniProtKB-UniRule"/>
</dbReference>
<dbReference type="HAMAP" id="MF_01385">
    <property type="entry name" value="UreF"/>
    <property type="match status" value="1"/>
</dbReference>
<comment type="subcellular location">
    <subcellularLocation>
        <location evidence="3">Cytoplasm</location>
    </subcellularLocation>
</comment>
<dbReference type="InterPro" id="IPR002639">
    <property type="entry name" value="UreF"/>
</dbReference>
<dbReference type="Pfam" id="PF01730">
    <property type="entry name" value="UreF"/>
    <property type="match status" value="1"/>
</dbReference>
<dbReference type="PIRSF" id="PIRSF009467">
    <property type="entry name" value="Ureas_acces_UreF"/>
    <property type="match status" value="1"/>
</dbReference>
<evidence type="ECO:0000313" key="4">
    <source>
        <dbReference type="EMBL" id="TWG88314.1"/>
    </source>
</evidence>
<keyword evidence="3" id="KW-0963">Cytoplasm</keyword>
<evidence type="ECO:0000313" key="5">
    <source>
        <dbReference type="Proteomes" id="UP000318141"/>
    </source>
</evidence>
<dbReference type="InterPro" id="IPR038277">
    <property type="entry name" value="UreF_sf"/>
</dbReference>
<comment type="caution">
    <text evidence="4">The sequence shown here is derived from an EMBL/GenBank/DDBJ whole genome shotgun (WGS) entry which is preliminary data.</text>
</comment>
<proteinExistence type="inferred from homology"/>
<dbReference type="Proteomes" id="UP000318141">
    <property type="component" value="Unassembled WGS sequence"/>
</dbReference>
<protein>
    <recommendedName>
        <fullName evidence="3">Urease accessory protein UreF</fullName>
    </recommendedName>
</protein>
<comment type="similarity">
    <text evidence="3">Belongs to the UreF family.</text>
</comment>
<dbReference type="OrthoDB" id="9798772at2"/>
<keyword evidence="2 3" id="KW-0143">Chaperone</keyword>
<evidence type="ECO:0000256" key="3">
    <source>
        <dbReference type="HAMAP-Rule" id="MF_01385"/>
    </source>
</evidence>
<comment type="subunit">
    <text evidence="3">UreD, UreF and UreG form a complex that acts as a GTP-hydrolysis-dependent molecular chaperone, activating the urease apoprotein by helping to assemble the nickel containing metallocenter of UreC. The UreE protein probably delivers the nickel.</text>
</comment>
<dbReference type="PANTHER" id="PTHR33620:SF1">
    <property type="entry name" value="UREASE ACCESSORY PROTEIN F"/>
    <property type="match status" value="1"/>
</dbReference>
<dbReference type="AlphaFoldDB" id="A0A562BT39"/>
<evidence type="ECO:0000256" key="1">
    <source>
        <dbReference type="ARBA" id="ARBA00022988"/>
    </source>
</evidence>
<evidence type="ECO:0000256" key="2">
    <source>
        <dbReference type="ARBA" id="ARBA00023186"/>
    </source>
</evidence>
<dbReference type="Gene3D" id="1.10.4190.10">
    <property type="entry name" value="Urease accessory protein UreF"/>
    <property type="match status" value="1"/>
</dbReference>
<dbReference type="EMBL" id="VLJN01000005">
    <property type="protein sequence ID" value="TWG88314.1"/>
    <property type="molecule type" value="Genomic_DNA"/>
</dbReference>